<evidence type="ECO:0000256" key="1">
    <source>
        <dbReference type="SAM" id="MobiDB-lite"/>
    </source>
</evidence>
<accession>A0A7S4Q777</accession>
<proteinExistence type="predicted"/>
<protein>
    <submittedName>
        <fullName evidence="2">Uncharacterized protein</fullName>
    </submittedName>
</protein>
<organism evidence="2">
    <name type="scientific">Alexandrium monilatum</name>
    <dbReference type="NCBI Taxonomy" id="311494"/>
    <lineage>
        <taxon>Eukaryota</taxon>
        <taxon>Sar</taxon>
        <taxon>Alveolata</taxon>
        <taxon>Dinophyceae</taxon>
        <taxon>Gonyaulacales</taxon>
        <taxon>Pyrocystaceae</taxon>
        <taxon>Alexandrium</taxon>
    </lineage>
</organism>
<evidence type="ECO:0000313" key="2">
    <source>
        <dbReference type="EMBL" id="CAE4574606.1"/>
    </source>
</evidence>
<feature type="compositionally biased region" description="Basic and acidic residues" evidence="1">
    <location>
        <begin position="45"/>
        <end position="54"/>
    </location>
</feature>
<dbReference type="EMBL" id="HBNR01021364">
    <property type="protein sequence ID" value="CAE4574606.1"/>
    <property type="molecule type" value="Transcribed_RNA"/>
</dbReference>
<reference evidence="2" key="1">
    <citation type="submission" date="2021-01" db="EMBL/GenBank/DDBJ databases">
        <authorList>
            <person name="Corre E."/>
            <person name="Pelletier E."/>
            <person name="Niang G."/>
            <person name="Scheremetjew M."/>
            <person name="Finn R."/>
            <person name="Kale V."/>
            <person name="Holt S."/>
            <person name="Cochrane G."/>
            <person name="Meng A."/>
            <person name="Brown T."/>
            <person name="Cohen L."/>
        </authorList>
    </citation>
    <scope>NUCLEOTIDE SEQUENCE</scope>
    <source>
        <strain evidence="2">CCMP3105</strain>
    </source>
</reference>
<gene>
    <name evidence="2" type="ORF">AMON00008_LOCUS14225</name>
</gene>
<feature type="region of interest" description="Disordered" evidence="1">
    <location>
        <begin position="1"/>
        <end position="137"/>
    </location>
</feature>
<feature type="compositionally biased region" description="Basic and acidic residues" evidence="1">
    <location>
        <begin position="119"/>
        <end position="128"/>
    </location>
</feature>
<dbReference type="AlphaFoldDB" id="A0A7S4Q777"/>
<sequence>MWGTAGLGRQLSRLPTGAKRFPNVHVRVPQREERQAPAPSATTLDRGESDEAKVHTPLSAPEEDDSPHPSGPPSRGQSLHPSDTEDMRLPTEPPTPNQTNRDLGWLAGYDELFYSNNPSKEKAEDEKSLPSSSGSFEERYRIARKGFRSALQQAERGVAGTLMTDASEFASDSECEAEQVAAGQHKPEHIALRQIERVLEAYPESGKSSQKSSRAPTVSGSMWVSPRTPRTPRLSASRGPSRGSVRSSPRSGRSRSRQQSFVSQASLQEAWAYLVPRAWSRERLDALHKEMEVDRNFPAEVSPNEEIARFQQLMRDRLERLGVRGAQQEQWPETTDASRAVKACVRSYHQACEQMDMFHAFTAEDGQKGGLDKPEKLAVTGYIRALSEDPDYERIVPRSKRPVPKTKEAPLKRLESMGSIGMRLVRVMRFIRSLPRRAASVRSTGQAG</sequence>
<feature type="compositionally biased region" description="Low complexity" evidence="1">
    <location>
        <begin position="235"/>
        <end position="261"/>
    </location>
</feature>
<feature type="region of interest" description="Disordered" evidence="1">
    <location>
        <begin position="202"/>
        <end position="261"/>
    </location>
</feature>
<feature type="compositionally biased region" description="Polar residues" evidence="1">
    <location>
        <begin position="206"/>
        <end position="222"/>
    </location>
</feature>
<name>A0A7S4Q777_9DINO</name>